<reference evidence="3" key="1">
    <citation type="submission" date="2022-10" db="EMBL/GenBank/DDBJ databases">
        <title>Determination and structural analysis of whole genome sequence of Sarocladium strictum F4-1.</title>
        <authorList>
            <person name="Hu L."/>
            <person name="Jiang Y."/>
        </authorList>
    </citation>
    <scope>NUCLEOTIDE SEQUENCE</scope>
    <source>
        <strain evidence="3">F4-1</strain>
    </source>
</reference>
<dbReference type="AlphaFoldDB" id="A0AA39GAA9"/>
<evidence type="ECO:0000256" key="1">
    <source>
        <dbReference type="SAM" id="MobiDB-lite"/>
    </source>
</evidence>
<evidence type="ECO:0000313" key="3">
    <source>
        <dbReference type="EMBL" id="KAK0383632.1"/>
    </source>
</evidence>
<name>A0AA39GAA9_SARSR</name>
<organism evidence="3 4">
    <name type="scientific">Sarocladium strictum</name>
    <name type="common">Black bundle disease fungus</name>
    <name type="synonym">Acremonium strictum</name>
    <dbReference type="NCBI Taxonomy" id="5046"/>
    <lineage>
        <taxon>Eukaryota</taxon>
        <taxon>Fungi</taxon>
        <taxon>Dikarya</taxon>
        <taxon>Ascomycota</taxon>
        <taxon>Pezizomycotina</taxon>
        <taxon>Sordariomycetes</taxon>
        <taxon>Hypocreomycetidae</taxon>
        <taxon>Hypocreales</taxon>
        <taxon>Sarocladiaceae</taxon>
        <taxon>Sarocladium</taxon>
    </lineage>
</organism>
<accession>A0AA39GAA9</accession>
<proteinExistence type="predicted"/>
<evidence type="ECO:0000256" key="2">
    <source>
        <dbReference type="SAM" id="SignalP"/>
    </source>
</evidence>
<feature type="chain" id="PRO_5041249903" evidence="2">
    <location>
        <begin position="23"/>
        <end position="393"/>
    </location>
</feature>
<sequence>MAFIKKCVPLLAAAGALTGVSAQQRSNGDLILCDCGIGDNKDHPKWSTSRQMNWYDEIVWPKSASDYPNAPDEAVEIPFNDGIYPWTPKGVTATLPRGDVWTVYIEDGTPDGFKAGTAVSSKDDGGSLSCWAYRGRPVSAAINKTVTDDSICWTAFVCNSDDEAPPFPGDMSSPTTTAESSSAPASTTFVSAIPPTSQPSDGGQPVPTTSPKTGELFVSSAVNPRFINWESTWEQFINKFVWDQRTGRCVTEPIQAKGYNITLDCAGIQLDEDSHMTLLLIQALRDVGANSLWFNQNPTVPGGTKPNSTAPHWVVMPEAFSLTATDVAHKNVVGYISYKTTYHGFLTGPCSTCETKRFDKNFFDPIIAAMQGSYPTFNSFTVQGECTPWTVCE</sequence>
<evidence type="ECO:0000313" key="4">
    <source>
        <dbReference type="Proteomes" id="UP001175261"/>
    </source>
</evidence>
<keyword evidence="4" id="KW-1185">Reference proteome</keyword>
<protein>
    <submittedName>
        <fullName evidence="3">Uncharacterized protein</fullName>
    </submittedName>
</protein>
<keyword evidence="2" id="KW-0732">Signal</keyword>
<feature type="compositionally biased region" description="Polar residues" evidence="1">
    <location>
        <begin position="194"/>
        <end position="212"/>
    </location>
</feature>
<feature type="compositionally biased region" description="Low complexity" evidence="1">
    <location>
        <begin position="172"/>
        <end position="188"/>
    </location>
</feature>
<gene>
    <name evidence="3" type="ORF">NLU13_9543</name>
</gene>
<feature type="signal peptide" evidence="2">
    <location>
        <begin position="1"/>
        <end position="22"/>
    </location>
</feature>
<comment type="caution">
    <text evidence="3">The sequence shown here is derived from an EMBL/GenBank/DDBJ whole genome shotgun (WGS) entry which is preliminary data.</text>
</comment>
<dbReference type="Proteomes" id="UP001175261">
    <property type="component" value="Unassembled WGS sequence"/>
</dbReference>
<dbReference type="EMBL" id="JAPDFR010000009">
    <property type="protein sequence ID" value="KAK0383632.1"/>
    <property type="molecule type" value="Genomic_DNA"/>
</dbReference>
<feature type="region of interest" description="Disordered" evidence="1">
    <location>
        <begin position="164"/>
        <end position="213"/>
    </location>
</feature>